<evidence type="ECO:0000313" key="3">
    <source>
        <dbReference type="EMBL" id="KRH20616.1"/>
    </source>
</evidence>
<dbReference type="PANTHER" id="PTHR23024">
    <property type="entry name" value="ARYLACETAMIDE DEACETYLASE"/>
    <property type="match status" value="1"/>
</dbReference>
<keyword evidence="5" id="KW-1185">Reference proteome</keyword>
<protein>
    <recommendedName>
        <fullName evidence="2">Alpha/beta hydrolase fold-3 domain-containing protein</fullName>
    </recommendedName>
</protein>
<organism evidence="3">
    <name type="scientific">Glycine max</name>
    <name type="common">Soybean</name>
    <name type="synonym">Glycine hispida</name>
    <dbReference type="NCBI Taxonomy" id="3847"/>
    <lineage>
        <taxon>Eukaryota</taxon>
        <taxon>Viridiplantae</taxon>
        <taxon>Streptophyta</taxon>
        <taxon>Embryophyta</taxon>
        <taxon>Tracheophyta</taxon>
        <taxon>Spermatophyta</taxon>
        <taxon>Magnoliopsida</taxon>
        <taxon>eudicotyledons</taxon>
        <taxon>Gunneridae</taxon>
        <taxon>Pentapetalae</taxon>
        <taxon>rosids</taxon>
        <taxon>fabids</taxon>
        <taxon>Fabales</taxon>
        <taxon>Fabaceae</taxon>
        <taxon>Papilionoideae</taxon>
        <taxon>50 kb inversion clade</taxon>
        <taxon>NPAAA clade</taxon>
        <taxon>indigoferoid/millettioid clade</taxon>
        <taxon>Phaseoleae</taxon>
        <taxon>Glycine</taxon>
        <taxon>Glycine subgen. Soja</taxon>
    </lineage>
</organism>
<evidence type="ECO:0000259" key="2">
    <source>
        <dbReference type="Pfam" id="PF07859"/>
    </source>
</evidence>
<dbReference type="InterPro" id="IPR050466">
    <property type="entry name" value="Carboxylest/Gibb_receptor"/>
</dbReference>
<dbReference type="InterPro" id="IPR013094">
    <property type="entry name" value="AB_hydrolase_3"/>
</dbReference>
<evidence type="ECO:0000256" key="1">
    <source>
        <dbReference type="ARBA" id="ARBA00010515"/>
    </source>
</evidence>
<proteinExistence type="inferred from homology"/>
<accession>A0A0R0GYY6</accession>
<dbReference type="Pfam" id="PF07859">
    <property type="entry name" value="Abhydrolase_3"/>
    <property type="match status" value="1"/>
</dbReference>
<dbReference type="SMR" id="A0A0R0GYY6"/>
<reference evidence="4" key="2">
    <citation type="submission" date="2018-02" db="UniProtKB">
        <authorList>
            <consortium name="EnsemblPlants"/>
        </authorList>
    </citation>
    <scope>IDENTIFICATION</scope>
    <source>
        <strain evidence="4">Williams 82</strain>
    </source>
</reference>
<dbReference type="Proteomes" id="UP000008827">
    <property type="component" value="Chromosome 13"/>
</dbReference>
<evidence type="ECO:0000313" key="4">
    <source>
        <dbReference type="EnsemblPlants" id="KRH20616"/>
    </source>
</evidence>
<dbReference type="EnsemblPlants" id="KRH20616">
    <property type="protein sequence ID" value="KRH20616"/>
    <property type="gene ID" value="GLYMA_13G189800"/>
</dbReference>
<dbReference type="GO" id="GO:0016787">
    <property type="term" value="F:hydrolase activity"/>
    <property type="evidence" value="ECO:0007669"/>
    <property type="project" value="InterPro"/>
</dbReference>
<dbReference type="InParanoid" id="A0A0R0GYY6"/>
<dbReference type="Gramene" id="KRH20616">
    <property type="protein sequence ID" value="KRH20616"/>
    <property type="gene ID" value="GLYMA_13G189800"/>
</dbReference>
<dbReference type="AlphaFoldDB" id="A0A0R0GYY6"/>
<gene>
    <name evidence="3" type="ORF">GLYMA_13G189800</name>
</gene>
<evidence type="ECO:0000313" key="5">
    <source>
        <dbReference type="Proteomes" id="UP000008827"/>
    </source>
</evidence>
<reference evidence="3 4" key="1">
    <citation type="journal article" date="2010" name="Nature">
        <title>Genome sequence of the palaeopolyploid soybean.</title>
        <authorList>
            <person name="Schmutz J."/>
            <person name="Cannon S.B."/>
            <person name="Schlueter J."/>
            <person name="Ma J."/>
            <person name="Mitros T."/>
            <person name="Nelson W."/>
            <person name="Hyten D.L."/>
            <person name="Song Q."/>
            <person name="Thelen J.J."/>
            <person name="Cheng J."/>
            <person name="Xu D."/>
            <person name="Hellsten U."/>
            <person name="May G.D."/>
            <person name="Yu Y."/>
            <person name="Sakurai T."/>
            <person name="Umezawa T."/>
            <person name="Bhattacharyya M.K."/>
            <person name="Sandhu D."/>
            <person name="Valliyodan B."/>
            <person name="Lindquist E."/>
            <person name="Peto M."/>
            <person name="Grant D."/>
            <person name="Shu S."/>
            <person name="Goodstein D."/>
            <person name="Barry K."/>
            <person name="Futrell-Griggs M."/>
            <person name="Abernathy B."/>
            <person name="Du J."/>
            <person name="Tian Z."/>
            <person name="Zhu L."/>
            <person name="Gill N."/>
            <person name="Joshi T."/>
            <person name="Libault M."/>
            <person name="Sethuraman A."/>
            <person name="Zhang X.-C."/>
            <person name="Shinozaki K."/>
            <person name="Nguyen H.T."/>
            <person name="Wing R.A."/>
            <person name="Cregan P."/>
            <person name="Specht J."/>
            <person name="Grimwood J."/>
            <person name="Rokhsar D."/>
            <person name="Stacey G."/>
            <person name="Shoemaker R.C."/>
            <person name="Jackson S.A."/>
        </authorList>
    </citation>
    <scope>NUCLEOTIDE SEQUENCE</scope>
    <source>
        <strain evidence="4">cv. Williams 82</strain>
        <tissue evidence="3">Callus</tissue>
    </source>
</reference>
<comment type="similarity">
    <text evidence="1">Belongs to the 'GDXG' lipolytic enzyme family.</text>
</comment>
<dbReference type="ExpressionAtlas" id="A0A0R0GYY6">
    <property type="expression patterns" value="baseline and differential"/>
</dbReference>
<dbReference type="PANTHER" id="PTHR23024:SF135">
    <property type="entry name" value="CELL DEATH ASSOCIATED PROTEIN"/>
    <property type="match status" value="1"/>
</dbReference>
<dbReference type="Gene3D" id="3.40.50.1820">
    <property type="entry name" value="alpha/beta hydrolase"/>
    <property type="match status" value="1"/>
</dbReference>
<feature type="domain" description="Alpha/beta hydrolase fold-3" evidence="2">
    <location>
        <begin position="39"/>
        <end position="243"/>
    </location>
</feature>
<dbReference type="InterPro" id="IPR029058">
    <property type="entry name" value="AB_hydrolase_fold"/>
</dbReference>
<name>A0A0R0GYY6_SOYBN</name>
<dbReference type="SUPFAM" id="SSF53474">
    <property type="entry name" value="alpha/beta-Hydrolases"/>
    <property type="match status" value="1"/>
</dbReference>
<sequence length="273" mass="30496">MVQEKKLVDEVSGWLRLYEDGSVDRTWTGSPEEKLPIFLHFHGGGFCISEPDWFMYYQFTLDSLGWLEVIVVSPFLRRAPENRLPAAIDDGFFALLWLDSVARRNAEEPSGGNIVHEVAVRAGEAKLDLLHLAGGIPIHPGFMRSKRSRSELEKPQSPFLTLDMVDKFMSLALPLGSNKDHPIACPMGGGAPPLSGLKLPPILLCLAEMDLIFDTEMEYNEAMKKANKDVELFVNKGATHSFYLNKIAVDMDPNTGAQTEALIARIKEFIEQH</sequence>
<dbReference type="EMBL" id="CM000846">
    <property type="protein sequence ID" value="KRH20616.1"/>
    <property type="molecule type" value="Genomic_DNA"/>
</dbReference>
<dbReference type="OMA" id="TCPMGPG"/>
<reference evidence="3" key="3">
    <citation type="submission" date="2018-07" db="EMBL/GenBank/DDBJ databases">
        <title>WGS assembly of Glycine max.</title>
        <authorList>
            <person name="Schmutz J."/>
            <person name="Cannon S."/>
            <person name="Schlueter J."/>
            <person name="Ma J."/>
            <person name="Mitros T."/>
            <person name="Nelson W."/>
            <person name="Hyten D."/>
            <person name="Song Q."/>
            <person name="Thelen J."/>
            <person name="Cheng J."/>
            <person name="Xu D."/>
            <person name="Hellsten U."/>
            <person name="May G."/>
            <person name="Yu Y."/>
            <person name="Sakurai T."/>
            <person name="Umezawa T."/>
            <person name="Bhattacharyya M."/>
            <person name="Sandhu D."/>
            <person name="Valliyodan B."/>
            <person name="Lindquist E."/>
            <person name="Peto M."/>
            <person name="Grant D."/>
            <person name="Shu S."/>
            <person name="Goodstein D."/>
            <person name="Barry K."/>
            <person name="Futrell-Griggs M."/>
            <person name="Abernathy B."/>
            <person name="Du J."/>
            <person name="Tian Z."/>
            <person name="Zhu L."/>
            <person name="Gill N."/>
            <person name="Joshi T."/>
            <person name="Libault M."/>
            <person name="Sethuraman A."/>
            <person name="Zhang X."/>
            <person name="Shinozaki K."/>
            <person name="Nguyen H."/>
            <person name="Wing R."/>
            <person name="Cregan P."/>
            <person name="Specht J."/>
            <person name="Grimwood J."/>
            <person name="Rokhsar D."/>
            <person name="Stacey G."/>
            <person name="Shoemaker R."/>
            <person name="Jackson S."/>
        </authorList>
    </citation>
    <scope>NUCLEOTIDE SEQUENCE</scope>
    <source>
        <tissue evidence="3">Callus</tissue>
    </source>
</reference>